<keyword evidence="1" id="KW-0677">Repeat</keyword>
<dbReference type="PROSITE" id="PS50088">
    <property type="entry name" value="ANK_REPEAT"/>
    <property type="match status" value="3"/>
</dbReference>
<dbReference type="Gene3D" id="1.25.40.20">
    <property type="entry name" value="Ankyrin repeat-containing domain"/>
    <property type="match status" value="1"/>
</dbReference>
<dbReference type="GO" id="GO:0004842">
    <property type="term" value="F:ubiquitin-protein transferase activity"/>
    <property type="evidence" value="ECO:0007669"/>
    <property type="project" value="TreeGrafter"/>
</dbReference>
<organism evidence="6 7">
    <name type="scientific">Bordetella genomosp. 13</name>
    <dbReference type="NCBI Taxonomy" id="463040"/>
    <lineage>
        <taxon>Bacteria</taxon>
        <taxon>Pseudomonadati</taxon>
        <taxon>Pseudomonadota</taxon>
        <taxon>Betaproteobacteria</taxon>
        <taxon>Burkholderiales</taxon>
        <taxon>Alcaligenaceae</taxon>
        <taxon>Bordetella</taxon>
    </lineage>
</organism>
<protein>
    <submittedName>
        <fullName evidence="6">Uncharacterized protein</fullName>
    </submittedName>
</protein>
<reference evidence="6 7" key="1">
    <citation type="submission" date="2017-05" db="EMBL/GenBank/DDBJ databases">
        <title>Complete and WGS of Bordetella genogroups.</title>
        <authorList>
            <person name="Spilker T."/>
            <person name="LiPuma J."/>
        </authorList>
    </citation>
    <scope>NUCLEOTIDE SEQUENCE [LARGE SCALE GENOMIC DNA]</scope>
    <source>
        <strain evidence="6 7">AU7206</strain>
    </source>
</reference>
<dbReference type="InterPro" id="IPR036770">
    <property type="entry name" value="Ankyrin_rpt-contain_sf"/>
</dbReference>
<evidence type="ECO:0000256" key="1">
    <source>
        <dbReference type="ARBA" id="ARBA00022737"/>
    </source>
</evidence>
<feature type="repeat" description="ANK" evidence="3">
    <location>
        <begin position="104"/>
        <end position="132"/>
    </location>
</feature>
<proteinExistence type="predicted"/>
<evidence type="ECO:0000256" key="3">
    <source>
        <dbReference type="PROSITE-ProRule" id="PRU00023"/>
    </source>
</evidence>
<evidence type="ECO:0000256" key="5">
    <source>
        <dbReference type="SAM" id="SignalP"/>
    </source>
</evidence>
<evidence type="ECO:0000313" key="6">
    <source>
        <dbReference type="EMBL" id="ARP94241.1"/>
    </source>
</evidence>
<name>A0A1W6ZA47_9BORD</name>
<dbReference type="SMART" id="SM00248">
    <property type="entry name" value="ANK"/>
    <property type="match status" value="4"/>
</dbReference>
<dbReference type="SUPFAM" id="SSF48403">
    <property type="entry name" value="Ankyrin repeat"/>
    <property type="match status" value="1"/>
</dbReference>
<gene>
    <name evidence="6" type="ORF">CAL15_07520</name>
</gene>
<feature type="chain" id="PRO_5013184809" evidence="5">
    <location>
        <begin position="36"/>
        <end position="306"/>
    </location>
</feature>
<feature type="repeat" description="ANK" evidence="3">
    <location>
        <begin position="167"/>
        <end position="199"/>
    </location>
</feature>
<accession>A0A1W6ZA47</accession>
<dbReference type="STRING" id="463040.CAL15_07520"/>
<feature type="region of interest" description="Disordered" evidence="4">
    <location>
        <begin position="231"/>
        <end position="306"/>
    </location>
</feature>
<dbReference type="InterPro" id="IPR002110">
    <property type="entry name" value="Ankyrin_rpt"/>
</dbReference>
<feature type="repeat" description="ANK" evidence="3">
    <location>
        <begin position="134"/>
        <end position="166"/>
    </location>
</feature>
<dbReference type="PROSITE" id="PS50297">
    <property type="entry name" value="ANK_REP_REGION"/>
    <property type="match status" value="3"/>
</dbReference>
<evidence type="ECO:0000256" key="2">
    <source>
        <dbReference type="ARBA" id="ARBA00023043"/>
    </source>
</evidence>
<dbReference type="Proteomes" id="UP000194161">
    <property type="component" value="Chromosome"/>
</dbReference>
<dbReference type="GO" id="GO:0085020">
    <property type="term" value="P:protein K6-linked ubiquitination"/>
    <property type="evidence" value="ECO:0007669"/>
    <property type="project" value="TreeGrafter"/>
</dbReference>
<evidence type="ECO:0000313" key="7">
    <source>
        <dbReference type="Proteomes" id="UP000194161"/>
    </source>
</evidence>
<dbReference type="Pfam" id="PF12796">
    <property type="entry name" value="Ank_2"/>
    <property type="match status" value="1"/>
</dbReference>
<dbReference type="PANTHER" id="PTHR24171">
    <property type="entry name" value="ANKYRIN REPEAT DOMAIN-CONTAINING PROTEIN 39-RELATED"/>
    <property type="match status" value="1"/>
</dbReference>
<keyword evidence="7" id="KW-1185">Reference proteome</keyword>
<sequence>MIKSGQAKFATARIGAALRAGLLAAALLGGAQAMGAQVSTDWWPAIANDRTDDMRRMLAGGADPNLRYQNGQPALMRAVIDQAWGVFDLLAADPRTDVNAENPAGETPLMYLALMGQTERAKALIARGAQVNRLGWTPLHYAASKGQLETARLMLQHRAMPNAPSPLGTTPLMMAAYSGSQPMVQLLLDAGADPTTRDLKGHDAAEWADEGRAPTLADNLRQVIARAEQRKRELRAAQGQGEPIAPAPSLPAIAPTAPPASAPTPSQPGIGQGVDPAAAPGGSQAAPERDPATVRGVSGVRRETYD</sequence>
<dbReference type="KEGG" id="bgm:CAL15_07520"/>
<dbReference type="EMBL" id="CP021111">
    <property type="protein sequence ID" value="ARP94241.1"/>
    <property type="molecule type" value="Genomic_DNA"/>
</dbReference>
<dbReference type="AlphaFoldDB" id="A0A1W6ZA47"/>
<evidence type="ECO:0000256" key="4">
    <source>
        <dbReference type="SAM" id="MobiDB-lite"/>
    </source>
</evidence>
<keyword evidence="2 3" id="KW-0040">ANK repeat</keyword>
<feature type="compositionally biased region" description="Pro residues" evidence="4">
    <location>
        <begin position="256"/>
        <end position="266"/>
    </location>
</feature>
<dbReference type="PANTHER" id="PTHR24171:SF8">
    <property type="entry name" value="BRCA1-ASSOCIATED RING DOMAIN PROTEIN 1"/>
    <property type="match status" value="1"/>
</dbReference>
<feature type="signal peptide" evidence="5">
    <location>
        <begin position="1"/>
        <end position="35"/>
    </location>
</feature>
<keyword evidence="5" id="KW-0732">Signal</keyword>
<dbReference type="PRINTS" id="PR01415">
    <property type="entry name" value="ANKYRIN"/>
</dbReference>
<feature type="compositionally biased region" description="Low complexity" evidence="4">
    <location>
        <begin position="276"/>
        <end position="286"/>
    </location>
</feature>